<dbReference type="InterPro" id="IPR054211">
    <property type="entry name" value="DUF6918"/>
</dbReference>
<accession>A0A927JF60</accession>
<dbReference type="RefSeq" id="WP_192040235.1">
    <property type="nucleotide sequence ID" value="NZ_JACYWE010000010.1"/>
</dbReference>
<evidence type="ECO:0000313" key="2">
    <source>
        <dbReference type="Proteomes" id="UP000642993"/>
    </source>
</evidence>
<reference evidence="1" key="1">
    <citation type="submission" date="2020-09" db="EMBL/GenBank/DDBJ databases">
        <title>Hoyosella lacisalsi sp. nov., a halotolerant actinobacterium isolated from soil of Lake Gudzhirganskoe.</title>
        <authorList>
            <person name="Yang Q."/>
            <person name="Guo P.Y."/>
            <person name="Liu S.W."/>
            <person name="Li F.N."/>
            <person name="Sun C.H."/>
        </authorList>
    </citation>
    <scope>NUCLEOTIDE SEQUENCE</scope>
    <source>
        <strain evidence="1">G463</strain>
    </source>
</reference>
<dbReference type="EMBL" id="JACYWE010000010">
    <property type="protein sequence ID" value="MBD8507782.1"/>
    <property type="molecule type" value="Genomic_DNA"/>
</dbReference>
<name>A0A927JF60_9ACTN</name>
<dbReference type="AlphaFoldDB" id="A0A927JF60"/>
<protein>
    <submittedName>
        <fullName evidence="1">Uncharacterized protein</fullName>
    </submittedName>
</protein>
<comment type="caution">
    <text evidence="1">The sequence shown here is derived from an EMBL/GenBank/DDBJ whole genome shotgun (WGS) entry which is preliminary data.</text>
</comment>
<keyword evidence="2" id="KW-1185">Reference proteome</keyword>
<dbReference type="Pfam" id="PF21893">
    <property type="entry name" value="DUF6918"/>
    <property type="match status" value="1"/>
</dbReference>
<organism evidence="1 2">
    <name type="scientific">Lolliginicoccus lacisalsi</name>
    <dbReference type="NCBI Taxonomy" id="2742202"/>
    <lineage>
        <taxon>Bacteria</taxon>
        <taxon>Bacillati</taxon>
        <taxon>Actinomycetota</taxon>
        <taxon>Actinomycetes</taxon>
        <taxon>Mycobacteriales</taxon>
        <taxon>Hoyosellaceae</taxon>
        <taxon>Lolliginicoccus</taxon>
    </lineage>
</organism>
<dbReference type="Proteomes" id="UP000642993">
    <property type="component" value="Unassembled WGS sequence"/>
</dbReference>
<sequence length="151" mass="16344">MVAGSLREELLSQGNKDAFVAEARAVLDAEVRAKRGPGGMVIKGAYRTVNAVHATFVDGVLRALLPDFLADLQPHWDAFQADSTEDFGQYLAQHGHSAADSLLAVVDRRAAGSSYRSVVKLYGQLRGQAHKHVVQALPAVGELIQRNMLRP</sequence>
<evidence type="ECO:0000313" key="1">
    <source>
        <dbReference type="EMBL" id="MBD8507782.1"/>
    </source>
</evidence>
<proteinExistence type="predicted"/>
<gene>
    <name evidence="1" type="ORF">HT102_14935</name>
</gene>